<evidence type="ECO:0000313" key="1">
    <source>
        <dbReference type="EMBL" id="KGP62954.1"/>
    </source>
</evidence>
<organism evidence="1 2">
    <name type="scientific">Legionella norrlandica</name>
    <dbReference type="NCBI Taxonomy" id="1498499"/>
    <lineage>
        <taxon>Bacteria</taxon>
        <taxon>Pseudomonadati</taxon>
        <taxon>Pseudomonadota</taxon>
        <taxon>Gammaproteobacteria</taxon>
        <taxon>Legionellales</taxon>
        <taxon>Legionellaceae</taxon>
        <taxon>Legionella</taxon>
    </lineage>
</organism>
<gene>
    <name evidence="1" type="ORF">EP47_07505</name>
</gene>
<dbReference type="AlphaFoldDB" id="A0A0A2SU77"/>
<dbReference type="EMBL" id="JNCF01000032">
    <property type="protein sequence ID" value="KGP62954.1"/>
    <property type="molecule type" value="Genomic_DNA"/>
</dbReference>
<dbReference type="STRING" id="1498499.EP47_07505"/>
<feature type="non-terminal residue" evidence="1">
    <location>
        <position position="230"/>
    </location>
</feature>
<proteinExistence type="predicted"/>
<accession>A0A0A2SU77</accession>
<evidence type="ECO:0000313" key="2">
    <source>
        <dbReference type="Proteomes" id="UP000054422"/>
    </source>
</evidence>
<keyword evidence="2" id="KW-1185">Reference proteome</keyword>
<dbReference type="Proteomes" id="UP000054422">
    <property type="component" value="Unassembled WGS sequence"/>
</dbReference>
<sequence length="230" mass="27127">MQKKYNYYSLEKERKKFWDHIVDILKAPFRLPGWVVSFFLARNITHVALNPSNVPRQRLVHLTRTSNRAEDDIVVINFKKRPYYKWINDVLIKITNTIAALPFITPRLRTRLHYDNDRDIDQVNNLLKEIDALIDGTSQQKGCQGRIFDWSQIHLKGLEFLDVKMRGYVFEQLHAKHGSISYQTKRKPHIEFFTLKTPDGSELDSVQVIGQDEEKKPMSERKFIITCIAR</sequence>
<name>A0A0A2SU77_9GAMM</name>
<comment type="caution">
    <text evidence="1">The sequence shown here is derived from an EMBL/GenBank/DDBJ whole genome shotgun (WGS) entry which is preliminary data.</text>
</comment>
<protein>
    <submittedName>
        <fullName evidence="1">Uncharacterized protein</fullName>
    </submittedName>
</protein>
<reference evidence="1 2" key="1">
    <citation type="submission" date="2014-05" db="EMBL/GenBank/DDBJ databases">
        <authorList>
            <person name="Rizzardi K."/>
            <person name="Winiecka-Krusnell J."/>
            <person name="Ramliden M."/>
            <person name="Alm E."/>
            <person name="Andersson S."/>
            <person name="Byfors S."/>
        </authorList>
    </citation>
    <scope>NUCLEOTIDE SEQUENCE [LARGE SCALE GENOMIC DNA]</scope>
    <source>
        <strain evidence="1 2">LEGN</strain>
    </source>
</reference>